<dbReference type="Proteomes" id="UP000292702">
    <property type="component" value="Unassembled WGS sequence"/>
</dbReference>
<dbReference type="Gene3D" id="3.40.50.970">
    <property type="match status" value="2"/>
</dbReference>
<dbReference type="GO" id="GO:0004783">
    <property type="term" value="F:sulfite reductase (NADPH) activity"/>
    <property type="evidence" value="ECO:0007669"/>
    <property type="project" value="UniProtKB-EC"/>
</dbReference>
<dbReference type="PROSITE" id="PS50902">
    <property type="entry name" value="FLAVODOXIN_LIKE"/>
    <property type="match status" value="1"/>
</dbReference>
<dbReference type="SUPFAM" id="SSF52518">
    <property type="entry name" value="Thiamin diphosphate-binding fold (THDP-binding)"/>
    <property type="match status" value="1"/>
</dbReference>
<dbReference type="InterPro" id="IPR045169">
    <property type="entry name" value="NO2/SO3_Rdtase_4Fe4S_prot"/>
</dbReference>
<feature type="domain" description="Flavodoxin-like" evidence="17">
    <location>
        <begin position="892"/>
        <end position="1044"/>
    </location>
</feature>
<keyword evidence="6" id="KW-0004">4Fe-4S</keyword>
<evidence type="ECO:0000256" key="11">
    <source>
        <dbReference type="ARBA" id="ARBA00023002"/>
    </source>
</evidence>
<organism evidence="18 19">
    <name type="scientific">Steccherinum ochraceum</name>
    <dbReference type="NCBI Taxonomy" id="92696"/>
    <lineage>
        <taxon>Eukaryota</taxon>
        <taxon>Fungi</taxon>
        <taxon>Dikarya</taxon>
        <taxon>Basidiomycota</taxon>
        <taxon>Agaricomycotina</taxon>
        <taxon>Agaricomycetes</taxon>
        <taxon>Polyporales</taxon>
        <taxon>Steccherinaceae</taxon>
        <taxon>Steccherinum</taxon>
    </lineage>
</organism>
<dbReference type="GO" id="GO:0009337">
    <property type="term" value="C:sulfite reductase complex (NADPH)"/>
    <property type="evidence" value="ECO:0007669"/>
    <property type="project" value="InterPro"/>
</dbReference>
<dbReference type="SUPFAM" id="SSF82199">
    <property type="entry name" value="SET domain"/>
    <property type="match status" value="1"/>
</dbReference>
<accession>A0A4R0RFB3</accession>
<feature type="compositionally biased region" description="Polar residues" evidence="16">
    <location>
        <begin position="386"/>
        <end position="397"/>
    </location>
</feature>
<name>A0A4R0RFB3_9APHY</name>
<keyword evidence="11" id="KW-0560">Oxidoreductase</keyword>
<dbReference type="SUPFAM" id="SSF55124">
    <property type="entry name" value="Nitrite/Sulfite reductase N-terminal domain-like"/>
    <property type="match status" value="2"/>
</dbReference>
<dbReference type="SUPFAM" id="SSF52922">
    <property type="entry name" value="TK C-terminal domain-like"/>
    <property type="match status" value="1"/>
</dbReference>
<dbReference type="InterPro" id="IPR006067">
    <property type="entry name" value="NO2/SO3_Rdtase_4Fe4S_dom"/>
</dbReference>
<dbReference type="PANTHER" id="PTHR11493">
    <property type="entry name" value="SULFITE REDUCTASE [NADPH] SUBUNIT BETA-RELATED"/>
    <property type="match status" value="1"/>
</dbReference>
<dbReference type="PANTHER" id="PTHR11493:SF47">
    <property type="entry name" value="SULFITE REDUCTASE [NADPH] SUBUNIT BETA"/>
    <property type="match status" value="1"/>
</dbReference>
<dbReference type="GO" id="GO:0020037">
    <property type="term" value="F:heme binding"/>
    <property type="evidence" value="ECO:0007669"/>
    <property type="project" value="InterPro"/>
</dbReference>
<comment type="caution">
    <text evidence="18">The sequence shown here is derived from an EMBL/GenBank/DDBJ whole genome shotgun (WGS) entry which is preliminary data.</text>
</comment>
<dbReference type="FunFam" id="3.30.413.10:FF:000003">
    <property type="entry name" value="Sulfite reductase [NADPH] hemoprotein beta-component"/>
    <property type="match status" value="1"/>
</dbReference>
<keyword evidence="19" id="KW-1185">Reference proteome</keyword>
<comment type="similarity">
    <text evidence="4">Belongs to the nitrite and sulfite reductase 4Fe-4S domain family.</text>
</comment>
<evidence type="ECO:0000256" key="2">
    <source>
        <dbReference type="ARBA" id="ARBA00001966"/>
    </source>
</evidence>
<dbReference type="Pfam" id="PF03460">
    <property type="entry name" value="NIR_SIR_ferr"/>
    <property type="match status" value="2"/>
</dbReference>
<comment type="pathway">
    <text evidence="3">Sulfur metabolism; hydrogen sulfide biosynthesis; hydrogen sulfide from sulfite (NADPH route): step 1/1.</text>
</comment>
<dbReference type="GO" id="GO:0051539">
    <property type="term" value="F:4 iron, 4 sulfur cluster binding"/>
    <property type="evidence" value="ECO:0007669"/>
    <property type="project" value="UniProtKB-KW"/>
</dbReference>
<evidence type="ECO:0000256" key="16">
    <source>
        <dbReference type="SAM" id="MobiDB-lite"/>
    </source>
</evidence>
<evidence type="ECO:0000313" key="19">
    <source>
        <dbReference type="Proteomes" id="UP000292702"/>
    </source>
</evidence>
<evidence type="ECO:0000256" key="1">
    <source>
        <dbReference type="ARBA" id="ARBA00001929"/>
    </source>
</evidence>
<gene>
    <name evidence="18" type="ORF">EIP91_002021</name>
</gene>
<proteinExistence type="inferred from homology"/>
<comment type="cofactor">
    <cofactor evidence="1">
        <name>siroheme</name>
        <dbReference type="ChEBI" id="CHEBI:60052"/>
    </cofactor>
</comment>
<dbReference type="Gene3D" id="3.30.413.10">
    <property type="entry name" value="Sulfite Reductase Hemoprotein, domain 1"/>
    <property type="match status" value="2"/>
</dbReference>
<dbReference type="InterPro" id="IPR045854">
    <property type="entry name" value="NO2/SO3_Rdtase_4Fe4S_sf"/>
</dbReference>
<sequence>MADKQTYTPSHPHLLTVEFGDGDYSAFLKAAKPFKSGDIVARITGTRTRIKSYLTLQCGRPSDHLILDSDLKYCNHSCNPNTVWDISAADMSEWHVRAIRDIHTNEKITFFYPSTEWEMDQPFECQCGSEEYNCYPRPNFARTDEVLSANPEHIPTSYSSGLTTASLAQEIFDWEDSRTRDHYRTLDYTHLALIMSIASVARIAYISSDVVVDSQPPRPANSHFADTYQRLTRSRGPYEPTVVNVPLGADPGTTLLSHRSSRLQSFTASSSSQVLNRLILHLSELASTPLVLHISVEDDLSQVLVLRSLVPFFLYSRNTQEAHDHALLAARLARVEGKAVLHAFQATTSNRISEASGDDIRQFLLSEKPSAAKTHGHANGHINGDANGQVNGTSSVPEPSPADALLAAYESALASTVSFLRRPLRPVSHHGPAECENLVLAVGSIPDLAVEGVSFAHLSLLSPLPVKAILSVITPSVNRILLVEQLRQWQTKWTPLYLELLSVLQNQDNASLNLHSCFVSNGDAVTAVDVLKLVRDASSSPSSQRLTIEHPAKPTQVASPHIPKHESAYVKLLDQLFGSRLDISNSPSLVPSEGDLATTPEFAIGRVRGQLDAREELIASVTELISDLNITSELHALLSQWLQAKDDPVKGPQLGDEIVSLLMSEQYVKGAASRVLILREHFAVQSRWIIGSDAWSYDLGASGLHHAIASGLNVNILVLDTTPYSSRNAADPNRRKQDVGLYAMNHGDVYVASIAVYSSYSQVLQALAEADKFDGPSVVLAYLPYQSEDAPALDILKETKLAVDAGYWPLYRWNPSKESEGKDPFVLDSDTIKNELQRFLDRQNHLSQLVRSQPQLAAELVSNLGDTLKEARRRRAEQSYAELLTAIDAPPVKVLYASDSGKAEKFARRLATRAKMRGLSADACAMDSVSIEEIVKEQFVVFFTSVAGQGEFPQNGRTLYKSFNAAIARSEKPFGEVQFSVFGLGDSHYWPRPEDAHYYNKSSKDLNKRIEQLGGKRIVDLGLGDDQDADGPETGYKAWEPLIWKALGVDAIELTEAEPEPITNEHIKVASQYLRGTIKEGLEDATTGGLAPSDTQLTKFHGIYQQDDRDIRDERQVQGVEPAYSFMIRVRMPGGVCTPSQWLLIDQISDEHGNGTFKITTRQTFQFHGVIKRHLKSAIQDINRALLDTLAACGDVNRNVIVSAIPSMSKTHAQAYAFAKKVSNHLLPRTTAYHEIWLDKKLVAGDAVKDVEPLYGEFYLPRKFKVAVVVPPNNDVDVFANDLGFISIVNDSGDVVGFNVTAGGGMGVTHGNKKTYPRLGTVLGYCPIEQAIDVAEKVMLVQRDNGNREDRKNARLKYTIDRMGLDVFKAEVERRLGYTLQPPQPYTFDRNVDDFGWSTGADGKHHFTTFIENGRIQDEPGLSFKTGLRELAKVHKGRFRMTANQHLVITEVATEDVPAVKELLAKYKLDNLAYSGLRLSSSACVAFPTCGLAMAESERYLPLLIDKVEKICEKNGLRHDSIVMRMTGCPNGCARPYVAEIAFVGKAPGAYSMLLGGGYHGQRLNKIYRDSVTEPEILAILDPMIKHYALERQEGEHFGDFVIRAGYISATHEGKEWWDRAGGEGQWREAASA</sequence>
<evidence type="ECO:0000256" key="3">
    <source>
        <dbReference type="ARBA" id="ARBA00004774"/>
    </source>
</evidence>
<evidence type="ECO:0000256" key="4">
    <source>
        <dbReference type="ARBA" id="ARBA00010429"/>
    </source>
</evidence>
<evidence type="ECO:0000259" key="17">
    <source>
        <dbReference type="PROSITE" id="PS50902"/>
    </source>
</evidence>
<keyword evidence="13" id="KW-0411">Iron-sulfur</keyword>
<keyword evidence="7" id="KW-0028">Amino-acid biosynthesis</keyword>
<dbReference type="EC" id="1.8.1.2" evidence="5"/>
<dbReference type="Pfam" id="PF00258">
    <property type="entry name" value="Flavodoxin_1"/>
    <property type="match status" value="1"/>
</dbReference>
<dbReference type="GO" id="GO:0000103">
    <property type="term" value="P:sulfate assimilation"/>
    <property type="evidence" value="ECO:0007669"/>
    <property type="project" value="UniProtKB-ARBA"/>
</dbReference>
<evidence type="ECO:0000256" key="5">
    <source>
        <dbReference type="ARBA" id="ARBA00012604"/>
    </source>
</evidence>
<dbReference type="Gene3D" id="3.40.50.360">
    <property type="match status" value="1"/>
</dbReference>
<evidence type="ECO:0000256" key="6">
    <source>
        <dbReference type="ARBA" id="ARBA00022485"/>
    </source>
</evidence>
<dbReference type="InterPro" id="IPR011786">
    <property type="entry name" value="CysI"/>
</dbReference>
<dbReference type="GO" id="GO:0019344">
    <property type="term" value="P:cysteine biosynthetic process"/>
    <property type="evidence" value="ECO:0007669"/>
    <property type="project" value="UniProtKB-KW"/>
</dbReference>
<dbReference type="InterPro" id="IPR029061">
    <property type="entry name" value="THDP-binding"/>
</dbReference>
<dbReference type="InterPro" id="IPR001214">
    <property type="entry name" value="SET_dom"/>
</dbReference>
<evidence type="ECO:0000256" key="7">
    <source>
        <dbReference type="ARBA" id="ARBA00022605"/>
    </source>
</evidence>
<dbReference type="Gene3D" id="3.40.50.920">
    <property type="match status" value="1"/>
</dbReference>
<evidence type="ECO:0000256" key="8">
    <source>
        <dbReference type="ARBA" id="ARBA00022617"/>
    </source>
</evidence>
<keyword evidence="12" id="KW-0408">Iron</keyword>
<dbReference type="GO" id="GO:0046872">
    <property type="term" value="F:metal ion binding"/>
    <property type="evidence" value="ECO:0007669"/>
    <property type="project" value="UniProtKB-KW"/>
</dbReference>
<evidence type="ECO:0000256" key="9">
    <source>
        <dbReference type="ARBA" id="ARBA00022723"/>
    </source>
</evidence>
<protein>
    <recommendedName>
        <fullName evidence="5">assimilatory sulfite reductase (NADPH)</fullName>
        <ecNumber evidence="5">1.8.1.2</ecNumber>
    </recommendedName>
</protein>
<dbReference type="Pfam" id="PF01077">
    <property type="entry name" value="NIR_SIR"/>
    <property type="match status" value="1"/>
</dbReference>
<comment type="catalytic activity">
    <reaction evidence="15">
        <text>hydrogen sulfide + 3 NADP(+) + 3 H2O = sulfite + 3 NADPH + 4 H(+)</text>
        <dbReference type="Rhea" id="RHEA:13801"/>
        <dbReference type="ChEBI" id="CHEBI:15377"/>
        <dbReference type="ChEBI" id="CHEBI:15378"/>
        <dbReference type="ChEBI" id="CHEBI:17359"/>
        <dbReference type="ChEBI" id="CHEBI:29919"/>
        <dbReference type="ChEBI" id="CHEBI:57783"/>
        <dbReference type="ChEBI" id="CHEBI:58349"/>
        <dbReference type="EC" id="1.8.1.2"/>
    </reaction>
</comment>
<evidence type="ECO:0000256" key="14">
    <source>
        <dbReference type="ARBA" id="ARBA00023192"/>
    </source>
</evidence>
<dbReference type="GO" id="GO:0050661">
    <property type="term" value="F:NADP binding"/>
    <property type="evidence" value="ECO:0007669"/>
    <property type="project" value="InterPro"/>
</dbReference>
<keyword evidence="8" id="KW-0349">Heme</keyword>
<dbReference type="NCBIfam" id="NF010029">
    <property type="entry name" value="PRK13504.1"/>
    <property type="match status" value="1"/>
</dbReference>
<comment type="cofactor">
    <cofactor evidence="2">
        <name>[4Fe-4S] cluster</name>
        <dbReference type="ChEBI" id="CHEBI:49883"/>
    </cofactor>
</comment>
<dbReference type="HAMAP" id="MF_01540">
    <property type="entry name" value="CysI"/>
    <property type="match status" value="1"/>
</dbReference>
<dbReference type="SUPFAM" id="SSF56014">
    <property type="entry name" value="Nitrite and sulphite reductase 4Fe-4S domain-like"/>
    <property type="match status" value="2"/>
</dbReference>
<dbReference type="InterPro" id="IPR036136">
    <property type="entry name" value="Nit/Sulf_reduc_fer-like_dom_sf"/>
</dbReference>
<dbReference type="InterPro" id="IPR009014">
    <property type="entry name" value="Transketo_C/PFOR_II"/>
</dbReference>
<dbReference type="FunFam" id="3.40.50.360:FF:000016">
    <property type="entry name" value="Sulfite reductase subunit beta"/>
    <property type="match status" value="1"/>
</dbReference>
<dbReference type="Gene3D" id="2.170.270.10">
    <property type="entry name" value="SET domain"/>
    <property type="match status" value="1"/>
</dbReference>
<feature type="region of interest" description="Disordered" evidence="16">
    <location>
        <begin position="373"/>
        <end position="397"/>
    </location>
</feature>
<dbReference type="SUPFAM" id="SSF52218">
    <property type="entry name" value="Flavoproteins"/>
    <property type="match status" value="1"/>
</dbReference>
<keyword evidence="10" id="KW-0521">NADP</keyword>
<dbReference type="Pfam" id="PF00856">
    <property type="entry name" value="SET"/>
    <property type="match status" value="1"/>
</dbReference>
<keyword evidence="9" id="KW-0479">Metal-binding</keyword>
<dbReference type="GO" id="GO:0050311">
    <property type="term" value="F:sulfite reductase (ferredoxin) activity"/>
    <property type="evidence" value="ECO:0007669"/>
    <property type="project" value="TreeGrafter"/>
</dbReference>
<dbReference type="InterPro" id="IPR029039">
    <property type="entry name" value="Flavoprotein-like_sf"/>
</dbReference>
<keyword evidence="14" id="KW-0198">Cysteine biosynthesis</keyword>
<dbReference type="PRINTS" id="PR00397">
    <property type="entry name" value="SIROHAEM"/>
</dbReference>
<dbReference type="InterPro" id="IPR006066">
    <property type="entry name" value="NO2/SO3_Rdtase_FeS/sirohaem_BS"/>
</dbReference>
<dbReference type="NCBIfam" id="TIGR02041">
    <property type="entry name" value="CysI"/>
    <property type="match status" value="1"/>
</dbReference>
<dbReference type="InterPro" id="IPR008254">
    <property type="entry name" value="Flavodoxin/NO_synth"/>
</dbReference>
<dbReference type="PROSITE" id="PS00365">
    <property type="entry name" value="NIR_SIR"/>
    <property type="match status" value="1"/>
</dbReference>
<evidence type="ECO:0000313" key="18">
    <source>
        <dbReference type="EMBL" id="TCD65906.1"/>
    </source>
</evidence>
<dbReference type="OrthoDB" id="1688044at2759"/>
<dbReference type="GO" id="GO:0010181">
    <property type="term" value="F:FMN binding"/>
    <property type="evidence" value="ECO:0007669"/>
    <property type="project" value="InterPro"/>
</dbReference>
<dbReference type="PRINTS" id="PR00369">
    <property type="entry name" value="FLAVODOXIN"/>
</dbReference>
<dbReference type="InterPro" id="IPR005117">
    <property type="entry name" value="NiRdtase/SiRdtase_haem-b_fer"/>
</dbReference>
<evidence type="ECO:0000256" key="10">
    <source>
        <dbReference type="ARBA" id="ARBA00022857"/>
    </source>
</evidence>
<dbReference type="FunFam" id="3.30.413.10:FF:000004">
    <property type="entry name" value="Sulfite reductase [NADPH] hemoprotein beta-component"/>
    <property type="match status" value="1"/>
</dbReference>
<evidence type="ECO:0000256" key="13">
    <source>
        <dbReference type="ARBA" id="ARBA00023014"/>
    </source>
</evidence>
<dbReference type="InterPro" id="IPR001094">
    <property type="entry name" value="Flavdoxin-like"/>
</dbReference>
<reference evidence="18 19" key="1">
    <citation type="submission" date="2018-11" db="EMBL/GenBank/DDBJ databases">
        <title>Genome assembly of Steccherinum ochraceum LE-BIN_3174, the white-rot fungus of the Steccherinaceae family (The Residual Polyporoid clade, Polyporales, Basidiomycota).</title>
        <authorList>
            <person name="Fedorova T.V."/>
            <person name="Glazunova O.A."/>
            <person name="Landesman E.O."/>
            <person name="Moiseenko K.V."/>
            <person name="Psurtseva N.V."/>
            <person name="Savinova O.S."/>
            <person name="Shakhova N.V."/>
            <person name="Tyazhelova T.V."/>
            <person name="Vasina D.V."/>
        </authorList>
    </citation>
    <scope>NUCLEOTIDE SEQUENCE [LARGE SCALE GENOMIC DNA]</scope>
    <source>
        <strain evidence="18 19">LE-BIN_3174</strain>
    </source>
</reference>
<dbReference type="EMBL" id="RWJN01000158">
    <property type="protein sequence ID" value="TCD65906.1"/>
    <property type="molecule type" value="Genomic_DNA"/>
</dbReference>
<dbReference type="STRING" id="92696.A0A4R0RFB3"/>
<evidence type="ECO:0000256" key="15">
    <source>
        <dbReference type="ARBA" id="ARBA00052219"/>
    </source>
</evidence>
<evidence type="ECO:0000256" key="12">
    <source>
        <dbReference type="ARBA" id="ARBA00023004"/>
    </source>
</evidence>
<dbReference type="InterPro" id="IPR046341">
    <property type="entry name" value="SET_dom_sf"/>
</dbReference>